<dbReference type="PANTHER" id="PTHR35848:SF9">
    <property type="entry name" value="SLL1358 PROTEIN"/>
    <property type="match status" value="1"/>
</dbReference>
<dbReference type="eggNOG" id="COG3837">
    <property type="taxonomic scope" value="Bacteria"/>
</dbReference>
<evidence type="ECO:0000259" key="2">
    <source>
        <dbReference type="Pfam" id="PF07883"/>
    </source>
</evidence>
<dbReference type="InterPro" id="IPR014710">
    <property type="entry name" value="RmlC-like_jellyroll"/>
</dbReference>
<dbReference type="GO" id="GO:0046872">
    <property type="term" value="F:metal ion binding"/>
    <property type="evidence" value="ECO:0007669"/>
    <property type="project" value="UniProtKB-KW"/>
</dbReference>
<sequence>MILRRGSVPAERRRGSAGWRTEVRLSEAGGLTQYGAYVVTLEARTPSSERHWHLNEDEFLYLLEGRAVVVENDGEHEIGPGDAVCWPAGVANAHAIRNDTDAPVTFLVVGTRAERDVVTYPDSGRVLRLEPPRAWGSRDPGAGESG</sequence>
<keyword evidence="1" id="KW-0479">Metal-binding</keyword>
<evidence type="ECO:0000313" key="4">
    <source>
        <dbReference type="Proteomes" id="UP000003635"/>
    </source>
</evidence>
<proteinExistence type="predicted"/>
<dbReference type="Pfam" id="PF07883">
    <property type="entry name" value="Cupin_2"/>
    <property type="match status" value="1"/>
</dbReference>
<keyword evidence="4" id="KW-1185">Reference proteome</keyword>
<dbReference type="SUPFAM" id="SSF51182">
    <property type="entry name" value="RmlC-like cupins"/>
    <property type="match status" value="1"/>
</dbReference>
<comment type="caution">
    <text evidence="3">The sequence shown here is derived from an EMBL/GenBank/DDBJ whole genome shotgun (WGS) entry which is preliminary data.</text>
</comment>
<dbReference type="Proteomes" id="UP000003635">
    <property type="component" value="Unassembled WGS sequence"/>
</dbReference>
<protein>
    <recommendedName>
        <fullName evidence="2">Cupin type-2 domain-containing protein</fullName>
    </recommendedName>
</protein>
<dbReference type="RefSeq" id="WP_007256324.1">
    <property type="nucleotide sequence ID" value="NZ_CH724108.1"/>
</dbReference>
<dbReference type="Gene3D" id="2.60.120.10">
    <property type="entry name" value="Jelly Rolls"/>
    <property type="match status" value="1"/>
</dbReference>
<evidence type="ECO:0000256" key="1">
    <source>
        <dbReference type="ARBA" id="ARBA00022723"/>
    </source>
</evidence>
<feature type="domain" description="Cupin type-2" evidence="2">
    <location>
        <begin position="38"/>
        <end position="109"/>
    </location>
</feature>
<organism evidence="3 4">
    <name type="scientific">Oceanicola granulosus (strain ATCC BAA-861 / DSM 15982 / KCTC 12143 / HTCC2516)</name>
    <dbReference type="NCBI Taxonomy" id="314256"/>
    <lineage>
        <taxon>Bacteria</taxon>
        <taxon>Pseudomonadati</taxon>
        <taxon>Pseudomonadota</taxon>
        <taxon>Alphaproteobacteria</taxon>
        <taxon>Rhodobacterales</taxon>
        <taxon>Roseobacteraceae</taxon>
        <taxon>Oceanicola</taxon>
    </lineage>
</organism>
<name>Q2CAT5_OCEGH</name>
<dbReference type="AlphaFoldDB" id="Q2CAT5"/>
<gene>
    <name evidence="3" type="ORF">OG2516_14096</name>
</gene>
<dbReference type="HOGENOM" id="CLU_139002_1_0_5"/>
<accession>Q2CAT5</accession>
<reference evidence="3 4" key="1">
    <citation type="journal article" date="2010" name="J. Bacteriol.">
        <title>Genome sequences of Oceanicola granulosus HTCC2516(T) and Oceanicola batsensis HTCC2597(TDelta).</title>
        <authorList>
            <person name="Thrash J.C."/>
            <person name="Cho J.C."/>
            <person name="Vergin K.L."/>
            <person name="Giovannoni S.J."/>
        </authorList>
    </citation>
    <scope>NUCLEOTIDE SEQUENCE [LARGE SCALE GENOMIC DNA]</scope>
    <source>
        <strain evidence="4">ATCC BAA-861 / DSM 15982 / KCTC 12143 / HTCC2516</strain>
    </source>
</reference>
<dbReference type="CDD" id="cd02224">
    <property type="entry name" value="cupin_SPO2919-like"/>
    <property type="match status" value="1"/>
</dbReference>
<dbReference type="PANTHER" id="PTHR35848">
    <property type="entry name" value="OXALATE-BINDING PROTEIN"/>
    <property type="match status" value="1"/>
</dbReference>
<dbReference type="EMBL" id="AAOT01000047">
    <property type="protein sequence ID" value="EAR49796.1"/>
    <property type="molecule type" value="Genomic_DNA"/>
</dbReference>
<dbReference type="InterPro" id="IPR013096">
    <property type="entry name" value="Cupin_2"/>
</dbReference>
<dbReference type="InterPro" id="IPR051610">
    <property type="entry name" value="GPI/OXD"/>
</dbReference>
<evidence type="ECO:0000313" key="3">
    <source>
        <dbReference type="EMBL" id="EAR49796.1"/>
    </source>
</evidence>
<dbReference type="STRING" id="314256.OG2516_14096"/>
<dbReference type="InterPro" id="IPR011051">
    <property type="entry name" value="RmlC_Cupin_sf"/>
</dbReference>
<dbReference type="OrthoDB" id="5290459at2"/>